<dbReference type="SUPFAM" id="SSF47413">
    <property type="entry name" value="lambda repressor-like DNA-binding domains"/>
    <property type="match status" value="1"/>
</dbReference>
<reference evidence="5 6" key="1">
    <citation type="journal article" date="2019" name="Int. J. Syst. Evol. Microbiol.">
        <title>The Global Catalogue of Microorganisms (GCM) 10K type strain sequencing project: providing services to taxonomists for standard genome sequencing and annotation.</title>
        <authorList>
            <consortium name="The Broad Institute Genomics Platform"/>
            <consortium name="The Broad Institute Genome Sequencing Center for Infectious Disease"/>
            <person name="Wu L."/>
            <person name="Ma J."/>
        </authorList>
    </citation>
    <scope>NUCLEOTIDE SEQUENCE [LARGE SCALE GENOMIC DNA]</scope>
    <source>
        <strain evidence="5 6">JCM 15572</strain>
    </source>
</reference>
<gene>
    <name evidence="5" type="ORF">GCM10009804_25920</name>
</gene>
<dbReference type="PANTHER" id="PTHR30146:SF109">
    <property type="entry name" value="HTH-TYPE TRANSCRIPTIONAL REGULATOR GALS"/>
    <property type="match status" value="1"/>
</dbReference>
<keyword evidence="6" id="KW-1185">Reference proteome</keyword>
<keyword evidence="3" id="KW-0804">Transcription</keyword>
<dbReference type="InterPro" id="IPR000843">
    <property type="entry name" value="HTH_LacI"/>
</dbReference>
<keyword evidence="2 5" id="KW-0238">DNA-binding</keyword>
<comment type="caution">
    <text evidence="5">The sequence shown here is derived from an EMBL/GenBank/DDBJ whole genome shotgun (WGS) entry which is preliminary data.</text>
</comment>
<dbReference type="SUPFAM" id="SSF53822">
    <property type="entry name" value="Periplasmic binding protein-like I"/>
    <property type="match status" value="1"/>
</dbReference>
<dbReference type="Gene3D" id="3.40.50.2300">
    <property type="match status" value="2"/>
</dbReference>
<dbReference type="CDD" id="cd01392">
    <property type="entry name" value="HTH_LacI"/>
    <property type="match status" value="1"/>
</dbReference>
<dbReference type="SMART" id="SM00354">
    <property type="entry name" value="HTH_LACI"/>
    <property type="match status" value="1"/>
</dbReference>
<dbReference type="PROSITE" id="PS50932">
    <property type="entry name" value="HTH_LACI_2"/>
    <property type="match status" value="1"/>
</dbReference>
<dbReference type="Proteomes" id="UP001501705">
    <property type="component" value="Unassembled WGS sequence"/>
</dbReference>
<evidence type="ECO:0000313" key="5">
    <source>
        <dbReference type="EMBL" id="GAA1568274.1"/>
    </source>
</evidence>
<dbReference type="PROSITE" id="PS00356">
    <property type="entry name" value="HTH_LACI_1"/>
    <property type="match status" value="1"/>
</dbReference>
<evidence type="ECO:0000256" key="3">
    <source>
        <dbReference type="ARBA" id="ARBA00023163"/>
    </source>
</evidence>
<proteinExistence type="predicted"/>
<evidence type="ECO:0000256" key="1">
    <source>
        <dbReference type="ARBA" id="ARBA00023015"/>
    </source>
</evidence>
<organism evidence="5 6">
    <name type="scientific">Kribbella hippodromi</name>
    <dbReference type="NCBI Taxonomy" id="434347"/>
    <lineage>
        <taxon>Bacteria</taxon>
        <taxon>Bacillati</taxon>
        <taxon>Actinomycetota</taxon>
        <taxon>Actinomycetes</taxon>
        <taxon>Propionibacteriales</taxon>
        <taxon>Kribbellaceae</taxon>
        <taxon>Kribbella</taxon>
    </lineage>
</organism>
<dbReference type="Pfam" id="PF13377">
    <property type="entry name" value="Peripla_BP_3"/>
    <property type="match status" value="1"/>
</dbReference>
<dbReference type="PANTHER" id="PTHR30146">
    <property type="entry name" value="LACI-RELATED TRANSCRIPTIONAL REPRESSOR"/>
    <property type="match status" value="1"/>
</dbReference>
<evidence type="ECO:0000259" key="4">
    <source>
        <dbReference type="PROSITE" id="PS50932"/>
    </source>
</evidence>
<evidence type="ECO:0000313" key="6">
    <source>
        <dbReference type="Proteomes" id="UP001501705"/>
    </source>
</evidence>
<keyword evidence="1" id="KW-0805">Transcription regulation</keyword>
<feature type="domain" description="HTH lacI-type" evidence="4">
    <location>
        <begin position="21"/>
        <end position="75"/>
    </location>
</feature>
<protein>
    <submittedName>
        <fullName evidence="5">LacI family DNA-binding transcriptional regulator</fullName>
    </submittedName>
</protein>
<dbReference type="Pfam" id="PF00356">
    <property type="entry name" value="LacI"/>
    <property type="match status" value="1"/>
</dbReference>
<dbReference type="EMBL" id="BAAAPH010000007">
    <property type="protein sequence ID" value="GAA1568274.1"/>
    <property type="molecule type" value="Genomic_DNA"/>
</dbReference>
<dbReference type="CDD" id="cd06267">
    <property type="entry name" value="PBP1_LacI_sugar_binding-like"/>
    <property type="match status" value="1"/>
</dbReference>
<dbReference type="GO" id="GO:0003677">
    <property type="term" value="F:DNA binding"/>
    <property type="evidence" value="ECO:0007669"/>
    <property type="project" value="UniProtKB-KW"/>
</dbReference>
<dbReference type="Gene3D" id="1.10.260.40">
    <property type="entry name" value="lambda repressor-like DNA-binding domains"/>
    <property type="match status" value="1"/>
</dbReference>
<name>A0ABN2D4I1_9ACTN</name>
<accession>A0ABN2D4I1</accession>
<evidence type="ECO:0000256" key="2">
    <source>
        <dbReference type="ARBA" id="ARBA00023125"/>
    </source>
</evidence>
<dbReference type="InterPro" id="IPR046335">
    <property type="entry name" value="LacI/GalR-like_sensor"/>
</dbReference>
<dbReference type="InterPro" id="IPR028082">
    <property type="entry name" value="Peripla_BP_I"/>
</dbReference>
<dbReference type="InterPro" id="IPR010982">
    <property type="entry name" value="Lambda_DNA-bd_dom_sf"/>
</dbReference>
<sequence length="349" mass="36989">MGGGGGRLGRTEAERRVRMATRLSDVAARAGVSVKTVSNVINDYPHITARTREKVEAAIAALGYRPNVSARSLRKGRSDFIALALPEMGSPYFAELGAEISRAAKRRGITVLIDQTEGEPAAEQLVLDGMRGQLIDGIIFSPLATAPAKLTSADTGKPLVLLGERPAGGQFDRVAVDSVQASYDATTHLVSLGRHRIAAIGVGGTSTGAVRRKGYRKALKDAGLPHDPALELAGTGYHRPDGAASMRELLALPEPPDAVFCFNDLLALGALRTLADAGLRVPDDVAVVGFDDIEDGRYHSPTLTTISPDKEWLADNAVALLLDRIAGNDDTHRDLTVPYTLEIRESTAG</sequence>